<keyword evidence="2" id="KW-0238">DNA-binding</keyword>
<gene>
    <name evidence="4" type="ORF">PPSIR1_31268</name>
</gene>
<dbReference type="OrthoDB" id="2733322at2"/>
<name>A6GDB6_9BACT</name>
<dbReference type="InterPro" id="IPR036390">
    <property type="entry name" value="WH_DNA-bd_sf"/>
</dbReference>
<dbReference type="Proteomes" id="UP000005801">
    <property type="component" value="Unassembled WGS sequence"/>
</dbReference>
<dbReference type="InterPro" id="IPR052362">
    <property type="entry name" value="HTH-GbsR_regulator"/>
</dbReference>
<dbReference type="STRING" id="391625.PPSIR1_31268"/>
<evidence type="ECO:0000256" key="2">
    <source>
        <dbReference type="ARBA" id="ARBA00023125"/>
    </source>
</evidence>
<keyword evidence="5" id="KW-1185">Reference proteome</keyword>
<evidence type="ECO:0008006" key="6">
    <source>
        <dbReference type="Google" id="ProtNLM"/>
    </source>
</evidence>
<dbReference type="GO" id="GO:0003700">
    <property type="term" value="F:DNA-binding transcription factor activity"/>
    <property type="evidence" value="ECO:0007669"/>
    <property type="project" value="InterPro"/>
</dbReference>
<evidence type="ECO:0000256" key="3">
    <source>
        <dbReference type="ARBA" id="ARBA00023163"/>
    </source>
</evidence>
<dbReference type="Gene3D" id="1.10.10.10">
    <property type="entry name" value="Winged helix-like DNA-binding domain superfamily/Winged helix DNA-binding domain"/>
    <property type="match status" value="1"/>
</dbReference>
<evidence type="ECO:0000256" key="1">
    <source>
        <dbReference type="ARBA" id="ARBA00023015"/>
    </source>
</evidence>
<comment type="caution">
    <text evidence="4">The sequence shown here is derived from an EMBL/GenBank/DDBJ whole genome shotgun (WGS) entry which is preliminary data.</text>
</comment>
<dbReference type="Gene3D" id="1.10.287.160">
    <property type="entry name" value="HR1 repeat"/>
    <property type="match status" value="1"/>
</dbReference>
<dbReference type="InterPro" id="IPR036388">
    <property type="entry name" value="WH-like_DNA-bd_sf"/>
</dbReference>
<dbReference type="PANTHER" id="PTHR38465:SF2">
    <property type="entry name" value="HTH-TYPE TRANSCRIPTIONAL REGULATOR MMPR5"/>
    <property type="match status" value="1"/>
</dbReference>
<proteinExistence type="predicted"/>
<dbReference type="PANTHER" id="PTHR38465">
    <property type="entry name" value="HTH-TYPE TRANSCRIPTIONAL REGULATOR MJ1563-RELATED"/>
    <property type="match status" value="1"/>
</dbReference>
<evidence type="ECO:0000313" key="5">
    <source>
        <dbReference type="Proteomes" id="UP000005801"/>
    </source>
</evidence>
<organism evidence="4 5">
    <name type="scientific">Plesiocystis pacifica SIR-1</name>
    <dbReference type="NCBI Taxonomy" id="391625"/>
    <lineage>
        <taxon>Bacteria</taxon>
        <taxon>Pseudomonadati</taxon>
        <taxon>Myxococcota</taxon>
        <taxon>Polyangia</taxon>
        <taxon>Nannocystales</taxon>
        <taxon>Nannocystaceae</taxon>
        <taxon>Plesiocystis</taxon>
    </lineage>
</organism>
<dbReference type="EMBL" id="ABCS01000072">
    <property type="protein sequence ID" value="EDM76107.1"/>
    <property type="molecule type" value="Genomic_DNA"/>
</dbReference>
<dbReference type="AlphaFoldDB" id="A6GDB6"/>
<keyword evidence="3" id="KW-0804">Transcription</keyword>
<protein>
    <recommendedName>
        <fullName evidence="6">HTH marR-type domain-containing protein</fullName>
    </recommendedName>
</protein>
<sequence>MNDELSAYIEDVALFWEKQGLPRIAGRIVALLLVCDPPQRSATQIATELGVSKGSVSSMTRLLLASGTIEAVALPGDRATYFRLTADSLERKFSRRLESMIGFRRLAERGLALMEDTPPEQRARLRRVAALYTFLERELPLLLDKWHAERETLEAFEALEAYVEKEGG</sequence>
<dbReference type="eggNOG" id="COG1510">
    <property type="taxonomic scope" value="Bacteria"/>
</dbReference>
<keyword evidence="1" id="KW-0805">Transcription regulation</keyword>
<evidence type="ECO:0000313" key="4">
    <source>
        <dbReference type="EMBL" id="EDM76107.1"/>
    </source>
</evidence>
<dbReference type="GO" id="GO:0003677">
    <property type="term" value="F:DNA binding"/>
    <property type="evidence" value="ECO:0007669"/>
    <property type="project" value="UniProtKB-KW"/>
</dbReference>
<dbReference type="RefSeq" id="WP_006974706.1">
    <property type="nucleotide sequence ID" value="NZ_ABCS01000072.1"/>
</dbReference>
<reference evidence="4 5" key="1">
    <citation type="submission" date="2007-06" db="EMBL/GenBank/DDBJ databases">
        <authorList>
            <person name="Shimkets L."/>
            <person name="Ferriera S."/>
            <person name="Johnson J."/>
            <person name="Kravitz S."/>
            <person name="Beeson K."/>
            <person name="Sutton G."/>
            <person name="Rogers Y.-H."/>
            <person name="Friedman R."/>
            <person name="Frazier M."/>
            <person name="Venter J.C."/>
        </authorList>
    </citation>
    <scope>NUCLEOTIDE SEQUENCE [LARGE SCALE GENOMIC DNA]</scope>
    <source>
        <strain evidence="4 5">SIR-1</strain>
    </source>
</reference>
<dbReference type="SUPFAM" id="SSF46785">
    <property type="entry name" value="Winged helix' DNA-binding domain"/>
    <property type="match status" value="1"/>
</dbReference>
<accession>A6GDB6</accession>